<evidence type="ECO:0000256" key="2">
    <source>
        <dbReference type="ARBA" id="ARBA00023002"/>
    </source>
</evidence>
<dbReference type="GO" id="GO:0001561">
    <property type="term" value="P:fatty acid alpha-oxidation"/>
    <property type="evidence" value="ECO:0007669"/>
    <property type="project" value="TreeGrafter"/>
</dbReference>
<organism evidence="4 5">
    <name type="scientific">Parelaphostrongylus tenuis</name>
    <name type="common">Meningeal worm</name>
    <dbReference type="NCBI Taxonomy" id="148309"/>
    <lineage>
        <taxon>Eukaryota</taxon>
        <taxon>Metazoa</taxon>
        <taxon>Ecdysozoa</taxon>
        <taxon>Nematoda</taxon>
        <taxon>Chromadorea</taxon>
        <taxon>Rhabditida</taxon>
        <taxon>Rhabditina</taxon>
        <taxon>Rhabditomorpha</taxon>
        <taxon>Strongyloidea</taxon>
        <taxon>Metastrongylidae</taxon>
        <taxon>Parelaphostrongylus</taxon>
    </lineage>
</organism>
<dbReference type="Proteomes" id="UP001196413">
    <property type="component" value="Unassembled WGS sequence"/>
</dbReference>
<dbReference type="SUPFAM" id="SSF51395">
    <property type="entry name" value="FMN-linked oxidoreductases"/>
    <property type="match status" value="1"/>
</dbReference>
<keyword evidence="5" id="KW-1185">Reference proteome</keyword>
<reference evidence="4" key="1">
    <citation type="submission" date="2021-06" db="EMBL/GenBank/DDBJ databases">
        <title>Parelaphostrongylus tenuis whole genome reference sequence.</title>
        <authorList>
            <person name="Garwood T.J."/>
            <person name="Larsen P.A."/>
            <person name="Fountain-Jones N.M."/>
            <person name="Garbe J.R."/>
            <person name="Macchietto M.G."/>
            <person name="Kania S.A."/>
            <person name="Gerhold R.W."/>
            <person name="Richards J.E."/>
            <person name="Wolf T.M."/>
        </authorList>
    </citation>
    <scope>NUCLEOTIDE SEQUENCE</scope>
    <source>
        <strain evidence="4">MNPRO001-30</strain>
        <tissue evidence="4">Meninges</tissue>
    </source>
</reference>
<comment type="caution">
    <text evidence="4">The sequence shown here is derived from an EMBL/GenBank/DDBJ whole genome shotgun (WGS) entry which is preliminary data.</text>
</comment>
<dbReference type="Gene3D" id="3.20.20.70">
    <property type="entry name" value="Aldolase class I"/>
    <property type="match status" value="1"/>
</dbReference>
<evidence type="ECO:0000313" key="4">
    <source>
        <dbReference type="EMBL" id="KAJ1350300.1"/>
    </source>
</evidence>
<dbReference type="PANTHER" id="PTHR10578">
    <property type="entry name" value="S -2-HYDROXY-ACID OXIDASE-RELATED"/>
    <property type="match status" value="1"/>
</dbReference>
<dbReference type="PANTHER" id="PTHR10578:SF149">
    <property type="entry name" value="2-HYDROXYACID OXIDASE 2"/>
    <property type="match status" value="1"/>
</dbReference>
<protein>
    <recommendedName>
        <fullName evidence="3">FMN hydroxy acid dehydrogenase domain-containing protein</fullName>
    </recommendedName>
</protein>
<dbReference type="AlphaFoldDB" id="A0AAD5M326"/>
<feature type="domain" description="FMN hydroxy acid dehydrogenase" evidence="3">
    <location>
        <begin position="1"/>
        <end position="160"/>
    </location>
</feature>
<accession>A0AAD5M326</accession>
<dbReference type="GO" id="GO:0003973">
    <property type="term" value="F:(S)-2-hydroxy-acid oxidase activity"/>
    <property type="evidence" value="ECO:0007669"/>
    <property type="project" value="TreeGrafter"/>
</dbReference>
<dbReference type="Pfam" id="PF01070">
    <property type="entry name" value="FMN_dh"/>
    <property type="match status" value="1"/>
</dbReference>
<evidence type="ECO:0000259" key="3">
    <source>
        <dbReference type="PROSITE" id="PS51349"/>
    </source>
</evidence>
<sequence length="166" mass="18198">MKRPMWSMIKRSTENDSKADLKTTKLPVPVKGVMRGDDADEAVRRGVQGIIVSNQGGRKLDSAPATIEALPEVVRAVRGRVPVFLDGEIRNGRDVFKSVALGASGVFVERPVLWGLSVDGSQGVAKVMKLLQEEFIHTMQLAGCRSIEEIRNCTDIVVSSKYYAKL</sequence>
<proteinExistence type="predicted"/>
<comment type="cofactor">
    <cofactor evidence="1">
        <name>FMN</name>
        <dbReference type="ChEBI" id="CHEBI:58210"/>
    </cofactor>
</comment>
<evidence type="ECO:0000313" key="5">
    <source>
        <dbReference type="Proteomes" id="UP001196413"/>
    </source>
</evidence>
<gene>
    <name evidence="4" type="ORF">KIN20_006062</name>
</gene>
<dbReference type="EMBL" id="JAHQIW010000830">
    <property type="protein sequence ID" value="KAJ1350300.1"/>
    <property type="molecule type" value="Genomic_DNA"/>
</dbReference>
<keyword evidence="2" id="KW-0560">Oxidoreductase</keyword>
<evidence type="ECO:0000256" key="1">
    <source>
        <dbReference type="ARBA" id="ARBA00001917"/>
    </source>
</evidence>
<dbReference type="GO" id="GO:0005782">
    <property type="term" value="C:peroxisomal matrix"/>
    <property type="evidence" value="ECO:0007669"/>
    <property type="project" value="TreeGrafter"/>
</dbReference>
<dbReference type="InterPro" id="IPR013785">
    <property type="entry name" value="Aldolase_TIM"/>
</dbReference>
<name>A0AAD5M326_PARTN</name>
<dbReference type="InterPro" id="IPR037396">
    <property type="entry name" value="FMN_HAD"/>
</dbReference>
<dbReference type="InterPro" id="IPR000262">
    <property type="entry name" value="FMN-dep_DH"/>
</dbReference>
<dbReference type="PROSITE" id="PS51349">
    <property type="entry name" value="FMN_HYDROXY_ACID_DH_2"/>
    <property type="match status" value="1"/>
</dbReference>